<dbReference type="Pfam" id="PF03807">
    <property type="entry name" value="F420_oxidored"/>
    <property type="match status" value="1"/>
</dbReference>
<dbReference type="HAMAP" id="MF_00042">
    <property type="entry name" value="RNase_H"/>
    <property type="match status" value="1"/>
</dbReference>
<comment type="caution">
    <text evidence="10">The sequence shown here is derived from an EMBL/GenBank/DDBJ whole genome shotgun (WGS) entry which is preliminary data.</text>
</comment>
<keyword evidence="6" id="KW-0540">Nuclease</keyword>
<sequence>MIIAAADGSALNNPGPAGWAWYIDRNNWAADGWENGTNNQGELKAVLNLLRATARTDEPLKILCDSQYVINTVTKWMPGWKRKGWKKADGKPVLNLELVKALDEALQGRMVRFEWVKGHSGHDLNEAADTCARGAATAVQQGKEVDRGPGFNLVSAQGLHEEPQDEQLDLFSGGFDPEPKDPEPAQHRPDPKTSKEDDSKMKLAFIGCGNMGEAMLSGALRASVVNASDVQVNTHTEKSMARLAEKYGVAAQADKAKAVKGADVVVIATEPSSYPEVLGQISGAVGADAVVISITPAFNLEQLRGFLGKSGRLVRTMPNMPAQIGKGFTGVVFEDAVDGAQREAVMKFLGSFGKAQQVREEQLGAVTALAGSAPAFIYMFISAMADAGVDFGMTRAQALQIATATVEGSAAYVRERDYRVADLLEGISSPGGTTIRGIIEMQKQGVPAGIVEAMRAVVTKYDEMNS</sequence>
<dbReference type="Proteomes" id="UP000014417">
    <property type="component" value="Unassembled WGS sequence"/>
</dbReference>
<dbReference type="SUPFAM" id="SSF53098">
    <property type="entry name" value="Ribonuclease H-like"/>
    <property type="match status" value="1"/>
</dbReference>
<dbReference type="STRING" id="883161.HMPREF9306_01745"/>
<evidence type="ECO:0000313" key="10">
    <source>
        <dbReference type="EMBL" id="EPD32177.1"/>
    </source>
</evidence>
<dbReference type="NCBIfam" id="TIGR00112">
    <property type="entry name" value="proC"/>
    <property type="match status" value="1"/>
</dbReference>
<dbReference type="EC" id="3.1.26.4" evidence="6"/>
<keyword evidence="6" id="KW-0963">Cytoplasm</keyword>
<dbReference type="InterPro" id="IPR012337">
    <property type="entry name" value="RNaseH-like_sf"/>
</dbReference>
<dbReference type="Pfam" id="PF14748">
    <property type="entry name" value="P5CR_dimer"/>
    <property type="match status" value="1"/>
</dbReference>
<feature type="binding site" evidence="6">
    <location>
        <position position="7"/>
    </location>
    <ligand>
        <name>Mg(2+)</name>
        <dbReference type="ChEBI" id="CHEBI:18420"/>
        <label>2</label>
    </ligand>
</feature>
<dbReference type="InterPro" id="IPR000304">
    <property type="entry name" value="Pyrroline-COOH_reductase"/>
</dbReference>
<feature type="domain" description="RNase H type-1" evidence="9">
    <location>
        <begin position="1"/>
        <end position="137"/>
    </location>
</feature>
<evidence type="ECO:0000256" key="4">
    <source>
        <dbReference type="ARBA" id="ARBA00023002"/>
    </source>
</evidence>
<comment type="subunit">
    <text evidence="2 6">Monomer.</text>
</comment>
<dbReference type="InterPro" id="IPR036291">
    <property type="entry name" value="NAD(P)-bd_dom_sf"/>
</dbReference>
<dbReference type="PANTHER" id="PTHR11645">
    <property type="entry name" value="PYRROLINE-5-CARBOXYLATE REDUCTASE"/>
    <property type="match status" value="1"/>
</dbReference>
<dbReference type="PROSITE" id="PS50879">
    <property type="entry name" value="RNASE_H_1"/>
    <property type="match status" value="1"/>
</dbReference>
<evidence type="ECO:0000256" key="7">
    <source>
        <dbReference type="HAMAP-Rule" id="MF_01925"/>
    </source>
</evidence>
<dbReference type="SUPFAM" id="SSF48179">
    <property type="entry name" value="6-phosphogluconate dehydrogenase C-terminal domain-like"/>
    <property type="match status" value="1"/>
</dbReference>
<dbReference type="GO" id="GO:0055129">
    <property type="term" value="P:L-proline biosynthetic process"/>
    <property type="evidence" value="ECO:0007669"/>
    <property type="project" value="UniProtKB-UniRule"/>
</dbReference>
<keyword evidence="7" id="KW-0641">Proline biosynthesis</keyword>
<dbReference type="Gene3D" id="3.30.420.10">
    <property type="entry name" value="Ribonuclease H-like superfamily/Ribonuclease H"/>
    <property type="match status" value="1"/>
</dbReference>
<proteinExistence type="inferred from homology"/>
<accession>S2WHR8</accession>
<feature type="binding site" evidence="6">
    <location>
        <position position="7"/>
    </location>
    <ligand>
        <name>Mg(2+)</name>
        <dbReference type="ChEBI" id="CHEBI:18420"/>
        <label>1</label>
    </ligand>
</feature>
<dbReference type="GO" id="GO:0006401">
    <property type="term" value="P:RNA catabolic process"/>
    <property type="evidence" value="ECO:0007669"/>
    <property type="project" value="UniProtKB-UniRule"/>
</dbReference>
<comment type="cofactor">
    <cofactor evidence="6">
        <name>Mg(2+)</name>
        <dbReference type="ChEBI" id="CHEBI:18420"/>
    </cofactor>
    <text evidence="6">Binds 1 Mg(2+) ion per subunit. May bind a second metal ion at a regulatory site, or after substrate binding.</text>
</comment>
<dbReference type="AlphaFoldDB" id="S2WHR8"/>
<evidence type="ECO:0000256" key="3">
    <source>
        <dbReference type="ARBA" id="ARBA00022857"/>
    </source>
</evidence>
<evidence type="ECO:0000256" key="1">
    <source>
        <dbReference type="ARBA" id="ARBA00005525"/>
    </source>
</evidence>
<dbReference type="FunFam" id="1.10.3730.10:FF:000001">
    <property type="entry name" value="Pyrroline-5-carboxylate reductase"/>
    <property type="match status" value="1"/>
</dbReference>
<dbReference type="OrthoDB" id="7845843at2"/>
<dbReference type="HAMAP" id="MF_01925">
    <property type="entry name" value="P5C_reductase"/>
    <property type="match status" value="1"/>
</dbReference>
<dbReference type="Gene3D" id="3.40.50.720">
    <property type="entry name" value="NAD(P)-binding Rossmann-like Domain"/>
    <property type="match status" value="1"/>
</dbReference>
<keyword evidence="6" id="KW-0460">Magnesium</keyword>
<dbReference type="GO" id="GO:0004523">
    <property type="term" value="F:RNA-DNA hybrid ribonuclease activity"/>
    <property type="evidence" value="ECO:0007669"/>
    <property type="project" value="UniProtKB-UniRule"/>
</dbReference>
<comment type="similarity">
    <text evidence="1 7">Belongs to the pyrroline-5-carboxylate reductase family.</text>
</comment>
<dbReference type="GO" id="GO:0003676">
    <property type="term" value="F:nucleic acid binding"/>
    <property type="evidence" value="ECO:0007669"/>
    <property type="project" value="InterPro"/>
</dbReference>
<name>S2WHR8_9ACTN</name>
<organism evidence="10 11">
    <name type="scientific">Propionimicrobium lymphophilum ACS-093-V-SCH5</name>
    <dbReference type="NCBI Taxonomy" id="883161"/>
    <lineage>
        <taxon>Bacteria</taxon>
        <taxon>Bacillati</taxon>
        <taxon>Actinomycetota</taxon>
        <taxon>Actinomycetes</taxon>
        <taxon>Propionibacteriales</taxon>
        <taxon>Propionibacteriaceae</taxon>
        <taxon>Propionimicrobium</taxon>
    </lineage>
</organism>
<comment type="function">
    <text evidence="6">Endonuclease that specifically degrades the RNA of RNA-DNA hybrids.</text>
</comment>
<feature type="compositionally biased region" description="Basic and acidic residues" evidence="8">
    <location>
        <begin position="177"/>
        <end position="199"/>
    </location>
</feature>
<feature type="binding site" evidence="6">
    <location>
        <position position="42"/>
    </location>
    <ligand>
        <name>Mg(2+)</name>
        <dbReference type="ChEBI" id="CHEBI:18420"/>
        <label>1</label>
    </ligand>
</feature>
<dbReference type="GO" id="GO:0000287">
    <property type="term" value="F:magnesium ion binding"/>
    <property type="evidence" value="ECO:0007669"/>
    <property type="project" value="UniProtKB-UniRule"/>
</dbReference>
<feature type="binding site" evidence="6">
    <location>
        <position position="129"/>
    </location>
    <ligand>
        <name>Mg(2+)</name>
        <dbReference type="ChEBI" id="CHEBI:18420"/>
        <label>2</label>
    </ligand>
</feature>
<dbReference type="EMBL" id="AGZR01000009">
    <property type="protein sequence ID" value="EPD32177.1"/>
    <property type="molecule type" value="Genomic_DNA"/>
</dbReference>
<dbReference type="InterPro" id="IPR029036">
    <property type="entry name" value="P5CR_dimer"/>
</dbReference>
<dbReference type="InterPro" id="IPR036397">
    <property type="entry name" value="RNaseH_sf"/>
</dbReference>
<dbReference type="GO" id="GO:0004735">
    <property type="term" value="F:pyrroline-5-carboxylate reductase activity"/>
    <property type="evidence" value="ECO:0007669"/>
    <property type="project" value="UniProtKB-UniRule"/>
</dbReference>
<feature type="binding site" evidence="6">
    <location>
        <position position="65"/>
    </location>
    <ligand>
        <name>Mg(2+)</name>
        <dbReference type="ChEBI" id="CHEBI:18420"/>
        <label>1</label>
    </ligand>
</feature>
<comment type="catalytic activity">
    <reaction evidence="7">
        <text>L-proline + NADP(+) = (S)-1-pyrroline-5-carboxylate + NADPH + 2 H(+)</text>
        <dbReference type="Rhea" id="RHEA:14109"/>
        <dbReference type="ChEBI" id="CHEBI:15378"/>
        <dbReference type="ChEBI" id="CHEBI:17388"/>
        <dbReference type="ChEBI" id="CHEBI:57783"/>
        <dbReference type="ChEBI" id="CHEBI:58349"/>
        <dbReference type="ChEBI" id="CHEBI:60039"/>
        <dbReference type="EC" id="1.5.1.2"/>
    </reaction>
</comment>
<keyword evidence="6" id="KW-0378">Hydrolase</keyword>
<dbReference type="HOGENOM" id="CLU_586427_0_0_11"/>
<feature type="region of interest" description="Disordered" evidence="8">
    <location>
        <begin position="168"/>
        <end position="199"/>
    </location>
</feature>
<reference evidence="10 11" key="1">
    <citation type="submission" date="2013-04" db="EMBL/GenBank/DDBJ databases">
        <title>The Genome Sequence of Propionimicrobium lymphophilum ACS-093-V-SCH5.</title>
        <authorList>
            <consortium name="The Broad Institute Genomics Platform"/>
            <person name="Earl A."/>
            <person name="Ward D."/>
            <person name="Feldgarden M."/>
            <person name="Gevers D."/>
            <person name="Saerens B."/>
            <person name="Vaneechoutte M."/>
            <person name="Walker B."/>
            <person name="Young S."/>
            <person name="Zeng Q."/>
            <person name="Gargeya S."/>
            <person name="Fitzgerald M."/>
            <person name="Haas B."/>
            <person name="Abouelleil A."/>
            <person name="Allen A.W."/>
            <person name="Alvarado L."/>
            <person name="Arachchi H.M."/>
            <person name="Berlin A.M."/>
            <person name="Chapman S.B."/>
            <person name="Gainer-Dewar J."/>
            <person name="Goldberg J."/>
            <person name="Griggs A."/>
            <person name="Gujja S."/>
            <person name="Hansen M."/>
            <person name="Howarth C."/>
            <person name="Imamovic A."/>
            <person name="Ireland A."/>
            <person name="Larimer J."/>
            <person name="McCowan C."/>
            <person name="Murphy C."/>
            <person name="Pearson M."/>
            <person name="Poon T.W."/>
            <person name="Priest M."/>
            <person name="Roberts A."/>
            <person name="Saif S."/>
            <person name="Shea T."/>
            <person name="Sisk P."/>
            <person name="Sykes S."/>
            <person name="Wortman J."/>
            <person name="Nusbaum C."/>
            <person name="Birren B."/>
        </authorList>
    </citation>
    <scope>NUCLEOTIDE SEQUENCE [LARGE SCALE GENOMIC DNA]</scope>
    <source>
        <strain evidence="10 11">ACS-093-V-SCH5</strain>
    </source>
</reference>
<evidence type="ECO:0000256" key="8">
    <source>
        <dbReference type="SAM" id="MobiDB-lite"/>
    </source>
</evidence>
<dbReference type="InterPro" id="IPR028939">
    <property type="entry name" value="P5C_Rdtase_cat_N"/>
</dbReference>
<keyword evidence="4 7" id="KW-0560">Oxidoreductase</keyword>
<comment type="subcellular location">
    <subcellularLocation>
        <location evidence="6">Cytoplasm</location>
    </subcellularLocation>
</comment>
<keyword evidence="7" id="KW-0028">Amino-acid biosynthesis</keyword>
<comment type="catalytic activity">
    <reaction evidence="6">
        <text>Endonucleolytic cleavage to 5'-phosphomonoester.</text>
        <dbReference type="EC" id="3.1.26.4"/>
    </reaction>
</comment>
<dbReference type="InterPro" id="IPR022892">
    <property type="entry name" value="RNaseHI"/>
</dbReference>
<dbReference type="InterPro" id="IPR002156">
    <property type="entry name" value="RNaseH_domain"/>
</dbReference>
<gene>
    <name evidence="7" type="primary">proC</name>
    <name evidence="6" type="synonym">rnhA</name>
    <name evidence="10" type="ORF">HMPREF9306_01745</name>
</gene>
<evidence type="ECO:0000259" key="9">
    <source>
        <dbReference type="PROSITE" id="PS50879"/>
    </source>
</evidence>
<comment type="function">
    <text evidence="5 7">Catalyzes the reduction of 1-pyrroline-5-carboxylate (PCA) to L-proline.</text>
</comment>
<evidence type="ECO:0000256" key="6">
    <source>
        <dbReference type="HAMAP-Rule" id="MF_00042"/>
    </source>
</evidence>
<dbReference type="UniPathway" id="UPA00098">
    <property type="reaction ID" value="UER00361"/>
</dbReference>
<keyword evidence="6" id="KW-0479">Metal-binding</keyword>
<keyword evidence="6" id="KW-0255">Endonuclease</keyword>
<dbReference type="EC" id="1.5.1.2" evidence="7"/>
<dbReference type="Gene3D" id="1.10.3730.10">
    <property type="entry name" value="ProC C-terminal domain-like"/>
    <property type="match status" value="1"/>
</dbReference>
<dbReference type="GO" id="GO:0005737">
    <property type="term" value="C:cytoplasm"/>
    <property type="evidence" value="ECO:0007669"/>
    <property type="project" value="UniProtKB-SubCell"/>
</dbReference>
<dbReference type="SUPFAM" id="SSF51735">
    <property type="entry name" value="NAD(P)-binding Rossmann-fold domains"/>
    <property type="match status" value="1"/>
</dbReference>
<dbReference type="InterPro" id="IPR008927">
    <property type="entry name" value="6-PGluconate_DH-like_C_sf"/>
</dbReference>
<keyword evidence="11" id="KW-1185">Reference proteome</keyword>
<protein>
    <recommendedName>
        <fullName evidence="6 7">Multifunctional fusion protein</fullName>
    </recommendedName>
    <domain>
        <recommendedName>
            <fullName evidence="7">Pyrroline-5-carboxylate reductase</fullName>
            <shortName evidence="7">P5C reductase</shortName>
            <shortName evidence="7">P5CR</shortName>
            <ecNumber evidence="7">1.5.1.2</ecNumber>
        </recommendedName>
        <alternativeName>
            <fullName evidence="7">PCA reductase</fullName>
        </alternativeName>
    </domain>
    <domain>
        <recommendedName>
            <fullName evidence="6">Ribonuclease H</fullName>
            <shortName evidence="6">RNase H</shortName>
            <ecNumber evidence="6">3.1.26.4</ecNumber>
        </recommendedName>
    </domain>
</protein>
<dbReference type="PATRIC" id="fig|883161.3.peg.1730"/>
<evidence type="ECO:0000256" key="2">
    <source>
        <dbReference type="ARBA" id="ARBA00011245"/>
    </source>
</evidence>
<dbReference type="CDD" id="cd09278">
    <property type="entry name" value="RNase_HI_prokaryote_like"/>
    <property type="match status" value="1"/>
</dbReference>
<dbReference type="Pfam" id="PF00075">
    <property type="entry name" value="RNase_H"/>
    <property type="match status" value="1"/>
</dbReference>
<comment type="pathway">
    <text evidence="7">Amino-acid biosynthesis; L-proline biosynthesis; L-proline from L-glutamate 5-semialdehyde: step 1/1.</text>
</comment>
<dbReference type="PANTHER" id="PTHR11645:SF0">
    <property type="entry name" value="PYRROLINE-5-CARBOXYLATE REDUCTASE 3"/>
    <property type="match status" value="1"/>
</dbReference>
<comment type="catalytic activity">
    <reaction evidence="7">
        <text>L-proline + NAD(+) = (S)-1-pyrroline-5-carboxylate + NADH + 2 H(+)</text>
        <dbReference type="Rhea" id="RHEA:14105"/>
        <dbReference type="ChEBI" id="CHEBI:15378"/>
        <dbReference type="ChEBI" id="CHEBI:17388"/>
        <dbReference type="ChEBI" id="CHEBI:57540"/>
        <dbReference type="ChEBI" id="CHEBI:57945"/>
        <dbReference type="ChEBI" id="CHEBI:60039"/>
        <dbReference type="EC" id="1.5.1.2"/>
    </reaction>
</comment>
<comment type="similarity">
    <text evidence="6">Belongs to the RNase H family.</text>
</comment>
<evidence type="ECO:0000313" key="11">
    <source>
        <dbReference type="Proteomes" id="UP000014417"/>
    </source>
</evidence>
<evidence type="ECO:0000256" key="5">
    <source>
        <dbReference type="ARBA" id="ARBA00058118"/>
    </source>
</evidence>
<keyword evidence="3 7" id="KW-0521">NADP</keyword>